<dbReference type="PATRIC" id="fig|1653476.3.peg.20"/>
<dbReference type="SUPFAM" id="SSF53955">
    <property type="entry name" value="Lysozyme-like"/>
    <property type="match status" value="1"/>
</dbReference>
<dbReference type="Proteomes" id="UP000068196">
    <property type="component" value="Chromosome"/>
</dbReference>
<dbReference type="OrthoDB" id="9772911at2"/>
<feature type="domain" description="Transglycosylase SLT" evidence="1">
    <location>
        <begin position="86"/>
        <end position="265"/>
    </location>
</feature>
<evidence type="ECO:0000259" key="1">
    <source>
        <dbReference type="Pfam" id="PF13406"/>
    </source>
</evidence>
<dbReference type="PANTHER" id="PTHR30163">
    <property type="entry name" value="MEMBRANE-BOUND LYTIC MUREIN TRANSGLYCOSYLASE B"/>
    <property type="match status" value="1"/>
</dbReference>
<gene>
    <name evidence="2" type="ORF">THC_0021</name>
</gene>
<dbReference type="GO" id="GO:0008933">
    <property type="term" value="F:peptidoglycan lytic transglycosylase activity"/>
    <property type="evidence" value="ECO:0007669"/>
    <property type="project" value="TreeGrafter"/>
</dbReference>
<dbReference type="InterPro" id="IPR023346">
    <property type="entry name" value="Lysozyme-like_dom_sf"/>
</dbReference>
<dbReference type="AlphaFoldDB" id="A0A0U5AEJ1"/>
<dbReference type="InterPro" id="IPR031304">
    <property type="entry name" value="SLT_2"/>
</dbReference>
<dbReference type="CDD" id="cd13399">
    <property type="entry name" value="Slt35-like"/>
    <property type="match status" value="1"/>
</dbReference>
<dbReference type="GO" id="GO:0009253">
    <property type="term" value="P:peptidoglycan catabolic process"/>
    <property type="evidence" value="ECO:0007669"/>
    <property type="project" value="TreeGrafter"/>
</dbReference>
<proteinExistence type="predicted"/>
<name>A0A0U5AEJ1_9BACT</name>
<reference evidence="3" key="2">
    <citation type="journal article" date="2016" name="Int. J. Syst. Evol. Microbiol.">
        <title>Caldimicrobium thiodismutans sp. nov., a sulfur-disproportionating bacterium isolated from a hot spring.</title>
        <authorList>
            <person name="Kojima H."/>
            <person name="Umezawa K."/>
            <person name="Fukui M."/>
        </authorList>
    </citation>
    <scope>NUCLEOTIDE SEQUENCE [LARGE SCALE GENOMIC DNA]</scope>
    <source>
        <strain evidence="3">TF1</strain>
    </source>
</reference>
<dbReference type="STRING" id="1653476.THC_0021"/>
<organism evidence="2 3">
    <name type="scientific">Caldimicrobium thiodismutans</name>
    <dbReference type="NCBI Taxonomy" id="1653476"/>
    <lineage>
        <taxon>Bacteria</taxon>
        <taxon>Pseudomonadati</taxon>
        <taxon>Thermodesulfobacteriota</taxon>
        <taxon>Thermodesulfobacteria</taxon>
        <taxon>Thermodesulfobacteriales</taxon>
        <taxon>Thermodesulfobacteriaceae</taxon>
        <taxon>Caldimicrobium</taxon>
    </lineage>
</organism>
<accession>A0A0U5AEJ1</accession>
<dbReference type="InterPro" id="IPR043426">
    <property type="entry name" value="MltB-like"/>
</dbReference>
<dbReference type="Pfam" id="PF13406">
    <property type="entry name" value="SLT_2"/>
    <property type="match status" value="1"/>
</dbReference>
<evidence type="ECO:0000313" key="3">
    <source>
        <dbReference type="Proteomes" id="UP000068196"/>
    </source>
</evidence>
<dbReference type="RefSeq" id="WP_082706218.1">
    <property type="nucleotide sequence ID" value="NZ_AP014945.1"/>
</dbReference>
<dbReference type="EMBL" id="AP014945">
    <property type="protein sequence ID" value="BAU22428.1"/>
    <property type="molecule type" value="Genomic_DNA"/>
</dbReference>
<sequence>MFFGVALGLIFLIAFSQSPEKPLQSSSPQCFSEFKAEIRPYAEQLLNRIKEDLKNKVPEDYIKEVLCRKELSFSPEIMLKSLTWREVNLPYHQFFEKERLKRAKSFIKENIELLNALEQHFQVDKEVIVSIFLIETDLGRKTGRHRVLNTFFSLALTGEEDLFKIYLQNQPEIDFSNETVKKRWEKRSNWAYKELLYFLEIAYKNQWDPFEIKGSIFGAFGYPQFVPKSYVVYGYDWDGDGKVDLYSISDALASIANYLQKEGYKIASERAEKKRIIMKYNISEPYAETVLKIADTLKNLSLTQNNELRGN</sequence>
<dbReference type="Gene3D" id="1.10.8.350">
    <property type="entry name" value="Bacterial muramidase"/>
    <property type="match status" value="1"/>
</dbReference>
<protein>
    <submittedName>
        <fullName evidence="2">Membrane-bound lytic murein transglycosylase B</fullName>
    </submittedName>
</protein>
<reference evidence="2 3" key="1">
    <citation type="journal article" date="2016" name="Int. J. Syst. Evol. Microbiol.">
        <title>Caldimicrobium thiodismutans sp. nov., a sulfur-disproportionating bacterium isolated from a hot spring, and emended description of the genus Caldimicrobium.</title>
        <authorList>
            <person name="Kojima H."/>
            <person name="Umezawa K."/>
            <person name="Fukui M."/>
        </authorList>
    </citation>
    <scope>NUCLEOTIDE SEQUENCE [LARGE SCALE GENOMIC DNA]</scope>
    <source>
        <strain evidence="2 3">TF1</strain>
    </source>
</reference>
<dbReference type="PANTHER" id="PTHR30163:SF9">
    <property type="entry name" value="MEMBRANE-BOUND LYTIC MUREIN TRANSGLYCOSYLASE B"/>
    <property type="match status" value="1"/>
</dbReference>
<dbReference type="KEGG" id="cthi:THC_0021"/>
<evidence type="ECO:0000313" key="2">
    <source>
        <dbReference type="EMBL" id="BAU22428.1"/>
    </source>
</evidence>
<keyword evidence="3" id="KW-1185">Reference proteome</keyword>